<keyword evidence="1" id="KW-1133">Transmembrane helix</keyword>
<dbReference type="AlphaFoldDB" id="A0A835LZK6"/>
<dbReference type="PANTHER" id="PTHR46666:SF2">
    <property type="entry name" value="60S RIBOSOMAL L18A-LIKE PROTEIN"/>
    <property type="match status" value="1"/>
</dbReference>
<evidence type="ECO:0008006" key="4">
    <source>
        <dbReference type="Google" id="ProtNLM"/>
    </source>
</evidence>
<organism evidence="2 3">
    <name type="scientific">Coptis chinensis</name>
    <dbReference type="NCBI Taxonomy" id="261450"/>
    <lineage>
        <taxon>Eukaryota</taxon>
        <taxon>Viridiplantae</taxon>
        <taxon>Streptophyta</taxon>
        <taxon>Embryophyta</taxon>
        <taxon>Tracheophyta</taxon>
        <taxon>Spermatophyta</taxon>
        <taxon>Magnoliopsida</taxon>
        <taxon>Ranunculales</taxon>
        <taxon>Ranunculaceae</taxon>
        <taxon>Coptidoideae</taxon>
        <taxon>Coptis</taxon>
    </lineage>
</organism>
<accession>A0A835LZK6</accession>
<reference evidence="2 3" key="1">
    <citation type="submission" date="2020-10" db="EMBL/GenBank/DDBJ databases">
        <title>The Coptis chinensis genome and diversification of protoberbering-type alkaloids.</title>
        <authorList>
            <person name="Wang B."/>
            <person name="Shu S."/>
            <person name="Song C."/>
            <person name="Liu Y."/>
        </authorList>
    </citation>
    <scope>NUCLEOTIDE SEQUENCE [LARGE SCALE GENOMIC DNA]</scope>
    <source>
        <strain evidence="2">HL-2020</strain>
        <tissue evidence="2">Leaf</tissue>
    </source>
</reference>
<evidence type="ECO:0000313" key="3">
    <source>
        <dbReference type="Proteomes" id="UP000631114"/>
    </source>
</evidence>
<keyword evidence="1" id="KW-0812">Transmembrane</keyword>
<dbReference type="Proteomes" id="UP000631114">
    <property type="component" value="Unassembled WGS sequence"/>
</dbReference>
<evidence type="ECO:0000313" key="2">
    <source>
        <dbReference type="EMBL" id="KAF9608919.1"/>
    </source>
</evidence>
<keyword evidence="1" id="KW-0472">Membrane</keyword>
<proteinExistence type="predicted"/>
<dbReference type="EMBL" id="JADFTS010000004">
    <property type="protein sequence ID" value="KAF9608919.1"/>
    <property type="molecule type" value="Genomic_DNA"/>
</dbReference>
<sequence length="142" mass="15487">MLKTWNSRLAIISLDSLNGASHSCTPLSQAICCEVCRSEGAGGEQHGEKATVPQPQEEGNTALLNSSNGLYDKPLTCFGCGIGWLFFVLGFLLPLLWYYATFLYFCNYYLKDPRERAGLAASATAALIFSLALFITVIVVFC</sequence>
<comment type="caution">
    <text evidence="2">The sequence shown here is derived from an EMBL/GenBank/DDBJ whole genome shotgun (WGS) entry which is preliminary data.</text>
</comment>
<feature type="transmembrane region" description="Helical" evidence="1">
    <location>
        <begin position="119"/>
        <end position="141"/>
    </location>
</feature>
<name>A0A835LZK6_9MAGN</name>
<gene>
    <name evidence="2" type="ORF">IFM89_012087</name>
</gene>
<dbReference type="OrthoDB" id="1922941at2759"/>
<evidence type="ECO:0000256" key="1">
    <source>
        <dbReference type="SAM" id="Phobius"/>
    </source>
</evidence>
<dbReference type="PANTHER" id="PTHR46666">
    <property type="entry name" value="60S RIBOSOMAL L18A-LIKE PROTEIN"/>
    <property type="match status" value="1"/>
</dbReference>
<protein>
    <recommendedName>
        <fullName evidence="4">60S ribosomal protein L18a-like protein</fullName>
    </recommendedName>
</protein>
<feature type="transmembrane region" description="Helical" evidence="1">
    <location>
        <begin position="75"/>
        <end position="99"/>
    </location>
</feature>
<keyword evidence="3" id="KW-1185">Reference proteome</keyword>